<dbReference type="FunCoup" id="A0A3N7EBK9">
    <property type="interactions" value="314"/>
</dbReference>
<dbReference type="PANTHER" id="PTHR31083">
    <property type="entry name" value="UPSTREAM OF FLC PROTEIN (DUF966)"/>
    <property type="match status" value="1"/>
</dbReference>
<dbReference type="PANTHER" id="PTHR31083:SF5">
    <property type="entry name" value="PROTEIN SOSEKI 1"/>
    <property type="match status" value="1"/>
</dbReference>
<sequence length="439" mass="48659">MEVSSGIPTSCSSSGAGAGEVRRIHIIYFLSHNLGRIDQHPHLIRVHHSNRNGVYLRDVKRWLADLRGKDMPKAFAWSYKRRYKKGYVWQDLLDDDLITPISDNEYVLKGSEILAPPANPFVLENDTVGSADGEKQENTGVEFVENKAQNHEQRPSPNQICKDTTSRNTSSTEIPKESPTFTSEISTVTDDSIEEEEEEEEDACKRNNSRDQEQIDNKVEHSSFYTIFLGKSKKNQDERKDNTSSIEKMGTPSSFPSPSSSQSTFARSKSYSTGTSKVLRNLITCGAVDTNDAALVLQSQKNKNKYKPIDKPAGHICKGEELGGSARVFGTPWNQVQQQRQHNTAIASRKSFDGARSSKKQHNGFGSPKVVSPAYKPVAVPTCSQCGKSFRPEKLHSHMKSCRGLKVLAKAASTYVEKTPSPSHNPVDSASGDGYFLTN</sequence>
<accession>A0A3N7EBK9</accession>
<feature type="compositionally biased region" description="Low complexity" evidence="8">
    <location>
        <begin position="252"/>
        <end position="263"/>
    </location>
</feature>
<evidence type="ECO:0000256" key="5">
    <source>
        <dbReference type="ARBA" id="ARBA00023136"/>
    </source>
</evidence>
<dbReference type="EMBL" id="CM009290">
    <property type="protein sequence ID" value="RQO85257.1"/>
    <property type="molecule type" value="Genomic_DNA"/>
</dbReference>
<evidence type="ECO:0000313" key="11">
    <source>
        <dbReference type="Proteomes" id="UP000006729"/>
    </source>
</evidence>
<keyword evidence="4" id="KW-0132">Cell division</keyword>
<comment type="subcellular location">
    <subcellularLocation>
        <location evidence="1">Cell membrane</location>
        <topology evidence="1">Peripheral membrane protein</topology>
        <orientation evidence="1">Cytoplasmic side</orientation>
    </subcellularLocation>
</comment>
<keyword evidence="3" id="KW-1003">Cell membrane</keyword>
<organism evidence="10 11">
    <name type="scientific">Populus trichocarpa</name>
    <name type="common">Western balsam poplar</name>
    <name type="synonym">Populus balsamifera subsp. trichocarpa</name>
    <dbReference type="NCBI Taxonomy" id="3694"/>
    <lineage>
        <taxon>Eukaryota</taxon>
        <taxon>Viridiplantae</taxon>
        <taxon>Streptophyta</taxon>
        <taxon>Embryophyta</taxon>
        <taxon>Tracheophyta</taxon>
        <taxon>Spermatophyta</taxon>
        <taxon>Magnoliopsida</taxon>
        <taxon>eudicotyledons</taxon>
        <taxon>Gunneridae</taxon>
        <taxon>Pentapetalae</taxon>
        <taxon>rosids</taxon>
        <taxon>fabids</taxon>
        <taxon>Malpighiales</taxon>
        <taxon>Salicaceae</taxon>
        <taxon>Saliceae</taxon>
        <taxon>Populus</taxon>
    </lineage>
</organism>
<evidence type="ECO:0000256" key="6">
    <source>
        <dbReference type="ARBA" id="ARBA00023306"/>
    </source>
</evidence>
<feature type="compositionally biased region" description="Polar residues" evidence="8">
    <location>
        <begin position="155"/>
        <end position="190"/>
    </location>
</feature>
<keyword evidence="5" id="KW-0472">Membrane</keyword>
<feature type="compositionally biased region" description="Acidic residues" evidence="8">
    <location>
        <begin position="191"/>
        <end position="202"/>
    </location>
</feature>
<dbReference type="InParanoid" id="A0A3N7EBK9"/>
<dbReference type="GO" id="GO:0051301">
    <property type="term" value="P:cell division"/>
    <property type="evidence" value="ECO:0007669"/>
    <property type="project" value="UniProtKB-KW"/>
</dbReference>
<dbReference type="AlphaFoldDB" id="A0A3N7EBK9"/>
<feature type="region of interest" description="Disordered" evidence="8">
    <location>
        <begin position="148"/>
        <end position="218"/>
    </location>
</feature>
<reference evidence="10" key="2">
    <citation type="submission" date="2017-07" db="EMBL/GenBank/DDBJ databases">
        <title>WGS assembly of Populus trichocarpa.</title>
        <authorList>
            <person name="Tuskan G."/>
            <person name="Difazio S."/>
            <person name="Jansson S."/>
            <person name="Bohlmann J."/>
            <person name="Grigoriev I."/>
            <person name="Hellsten U."/>
            <person name="Putnam N."/>
            <person name="Ralph S."/>
            <person name="Rombauts S."/>
            <person name="Salamov A."/>
            <person name="Schein J."/>
            <person name="Sterck L."/>
            <person name="Aerts A."/>
            <person name="Bhalerao R."/>
            <person name="Bhalerao R."/>
            <person name="Blaudez D."/>
            <person name="Boerjan W."/>
            <person name="Brun A."/>
            <person name="Brunner A."/>
            <person name="Busov V."/>
            <person name="Campbell M."/>
            <person name="Carlson J."/>
            <person name="Chalot M."/>
            <person name="Chapman J."/>
            <person name="Chen G."/>
            <person name="Cooper D."/>
            <person name="Coutinho P."/>
            <person name="Couturier J."/>
            <person name="Covert S."/>
            <person name="Cronk Q."/>
            <person name="Cunningham R."/>
            <person name="Davis J."/>
            <person name="Degroeve S."/>
            <person name="Dejardin A."/>
            <person name="Depamphilis C."/>
            <person name="Detter J."/>
            <person name="Dirks B."/>
            <person name="Dubchak I."/>
            <person name="Duplessis S."/>
            <person name="Ehlting J."/>
            <person name="Ellis B."/>
            <person name="Gendler K."/>
            <person name="Goodstein D."/>
            <person name="Gribskov M."/>
            <person name="Grimwood J."/>
            <person name="Groover A."/>
            <person name="Gunter L."/>
            <person name="Hamberger B."/>
            <person name="Heinze B."/>
            <person name="Helariutta Y."/>
            <person name="Henrissat B."/>
            <person name="Holligan D."/>
            <person name="Holt R."/>
            <person name="Huang W."/>
            <person name="Islam-Faridi N."/>
            <person name="Jones S."/>
            <person name="Jones-Rhoades M."/>
            <person name="Jorgensen R."/>
            <person name="Joshi C."/>
            <person name="Kangasjarvi J."/>
            <person name="Karlsson J."/>
            <person name="Kelleher C."/>
            <person name="Kirkpatrick R."/>
            <person name="Kirst M."/>
            <person name="Kohler A."/>
            <person name="Kalluri U."/>
            <person name="Larimer F."/>
            <person name="Leebens-Mack J."/>
            <person name="Leple J."/>
            <person name="Locascio P."/>
            <person name="Lou Y."/>
            <person name="Lucas S."/>
            <person name="Martin F."/>
            <person name="Montanini B."/>
            <person name="Napoli C."/>
            <person name="Nelson D."/>
            <person name="Nelson C."/>
            <person name="Nieminen K."/>
            <person name="Nilsson O."/>
            <person name="Pereda V."/>
            <person name="Peter G."/>
            <person name="Philippe R."/>
            <person name="Pilate G."/>
            <person name="Poliakov A."/>
            <person name="Razumovskaya J."/>
            <person name="Richardson P."/>
            <person name="Rinaldi C."/>
            <person name="Ritland K."/>
            <person name="Rouze P."/>
            <person name="Ryaboy D."/>
            <person name="Schmutz J."/>
            <person name="Schrader J."/>
            <person name="Segerman B."/>
            <person name="Shin H."/>
            <person name="Siddiqui A."/>
            <person name="Sterky F."/>
            <person name="Terry A."/>
            <person name="Tsai C."/>
            <person name="Uberbacher E."/>
            <person name="Unneberg P."/>
            <person name="Vahala J."/>
            <person name="Wall K."/>
            <person name="Wessler S."/>
            <person name="Yang G."/>
            <person name="Yin T."/>
            <person name="Douglas C."/>
            <person name="Marra M."/>
            <person name="Sandberg G."/>
            <person name="Van De Peer Y."/>
            <person name="Rokhsar D."/>
        </authorList>
    </citation>
    <scope>NUCLEOTIDE SEQUENCE</scope>
    <source>
        <strain evidence="10">Nisqually-1</strain>
    </source>
</reference>
<dbReference type="InterPro" id="IPR010369">
    <property type="entry name" value="SOK"/>
</dbReference>
<feature type="region of interest" description="Disordered" evidence="8">
    <location>
        <begin position="230"/>
        <end position="271"/>
    </location>
</feature>
<feature type="domain" description="SOSEKI DIX-like" evidence="9">
    <location>
        <begin position="25"/>
        <end position="114"/>
    </location>
</feature>
<dbReference type="STRING" id="3694.A0A3N7EBK9"/>
<dbReference type="EMBL" id="CM009290">
    <property type="protein sequence ID" value="RQO85256.1"/>
    <property type="molecule type" value="Genomic_DNA"/>
</dbReference>
<keyword evidence="11" id="KW-1185">Reference proteome</keyword>
<evidence type="ECO:0000256" key="3">
    <source>
        <dbReference type="ARBA" id="ARBA00022475"/>
    </source>
</evidence>
<keyword evidence="2" id="KW-0217">Developmental protein</keyword>
<gene>
    <name evidence="10" type="ORF">POPTR_001G232300</name>
</gene>
<reference evidence="10 11" key="1">
    <citation type="journal article" date="2006" name="Science">
        <title>The genome of black cottonwood, Populus trichocarpa (Torr. &amp; Gray).</title>
        <authorList>
            <person name="Tuskan G.A."/>
            <person name="Difazio S."/>
            <person name="Jansson S."/>
            <person name="Bohlmann J."/>
            <person name="Grigoriev I."/>
            <person name="Hellsten U."/>
            <person name="Putnam N."/>
            <person name="Ralph S."/>
            <person name="Rombauts S."/>
            <person name="Salamov A."/>
            <person name="Schein J."/>
            <person name="Sterck L."/>
            <person name="Aerts A."/>
            <person name="Bhalerao R.R."/>
            <person name="Bhalerao R.P."/>
            <person name="Blaudez D."/>
            <person name="Boerjan W."/>
            <person name="Brun A."/>
            <person name="Brunner A."/>
            <person name="Busov V."/>
            <person name="Campbell M."/>
            <person name="Carlson J."/>
            <person name="Chalot M."/>
            <person name="Chapman J."/>
            <person name="Chen G.L."/>
            <person name="Cooper D."/>
            <person name="Coutinho P.M."/>
            <person name="Couturier J."/>
            <person name="Covert S."/>
            <person name="Cronk Q."/>
            <person name="Cunningham R."/>
            <person name="Davis J."/>
            <person name="Degroeve S."/>
            <person name="Dejardin A."/>
            <person name="Depamphilis C."/>
            <person name="Detter J."/>
            <person name="Dirks B."/>
            <person name="Dubchak I."/>
            <person name="Duplessis S."/>
            <person name="Ehlting J."/>
            <person name="Ellis B."/>
            <person name="Gendler K."/>
            <person name="Goodstein D."/>
            <person name="Gribskov M."/>
            <person name="Grimwood J."/>
            <person name="Groover A."/>
            <person name="Gunter L."/>
            <person name="Hamberger B."/>
            <person name="Heinze B."/>
            <person name="Helariutta Y."/>
            <person name="Henrissat B."/>
            <person name="Holligan D."/>
            <person name="Holt R."/>
            <person name="Huang W."/>
            <person name="Islam-Faridi N."/>
            <person name="Jones S."/>
            <person name="Jones-Rhoades M."/>
            <person name="Jorgensen R."/>
            <person name="Joshi C."/>
            <person name="Kangasjarvi J."/>
            <person name="Karlsson J."/>
            <person name="Kelleher C."/>
            <person name="Kirkpatrick R."/>
            <person name="Kirst M."/>
            <person name="Kohler A."/>
            <person name="Kalluri U."/>
            <person name="Larimer F."/>
            <person name="Leebens-Mack J."/>
            <person name="Leple J.C."/>
            <person name="Locascio P."/>
            <person name="Lou Y."/>
            <person name="Lucas S."/>
            <person name="Martin F."/>
            <person name="Montanini B."/>
            <person name="Napoli C."/>
            <person name="Nelson D.R."/>
            <person name="Nelson C."/>
            <person name="Nieminen K."/>
            <person name="Nilsson O."/>
            <person name="Pereda V."/>
            <person name="Peter G."/>
            <person name="Philippe R."/>
            <person name="Pilate G."/>
            <person name="Poliakov A."/>
            <person name="Razumovskaya J."/>
            <person name="Richardson P."/>
            <person name="Rinaldi C."/>
            <person name="Ritland K."/>
            <person name="Rouze P."/>
            <person name="Ryaboy D."/>
            <person name="Schmutz J."/>
            <person name="Schrader J."/>
            <person name="Segerman B."/>
            <person name="Shin H."/>
            <person name="Siddiqui A."/>
            <person name="Sterky F."/>
            <person name="Terry A."/>
            <person name="Tsai C.J."/>
            <person name="Uberbacher E."/>
            <person name="Unneberg P."/>
            <person name="Vahala J."/>
            <person name="Wall K."/>
            <person name="Wessler S."/>
            <person name="Yang G."/>
            <person name="Yin T."/>
            <person name="Douglas C."/>
            <person name="Marra M."/>
            <person name="Sandberg G."/>
            <person name="Van de Peer Y."/>
            <person name="Rokhsar D."/>
        </authorList>
    </citation>
    <scope>NUCLEOTIDE SEQUENCE [LARGE SCALE GENOMIC DNA]</scope>
    <source>
        <strain evidence="11">cv. Nisqually</strain>
        <strain evidence="10">Nisqually-1</strain>
    </source>
</reference>
<comment type="similarity">
    <text evidence="7">Belongs to the SOSEKI family.</text>
</comment>
<evidence type="ECO:0000256" key="2">
    <source>
        <dbReference type="ARBA" id="ARBA00022473"/>
    </source>
</evidence>
<evidence type="ECO:0000256" key="8">
    <source>
        <dbReference type="SAM" id="MobiDB-lite"/>
    </source>
</evidence>
<protein>
    <recommendedName>
        <fullName evidence="9">SOSEKI DIX-like domain-containing protein</fullName>
    </recommendedName>
</protein>
<name>A0A3N7EBK9_POPTR</name>
<evidence type="ECO:0000259" key="9">
    <source>
        <dbReference type="Pfam" id="PF06136"/>
    </source>
</evidence>
<dbReference type="Proteomes" id="UP000006729">
    <property type="component" value="Chromosome 1"/>
</dbReference>
<feature type="compositionally biased region" description="Basic and acidic residues" evidence="8">
    <location>
        <begin position="203"/>
        <end position="218"/>
    </location>
</feature>
<evidence type="ECO:0000256" key="7">
    <source>
        <dbReference type="ARBA" id="ARBA00024211"/>
    </source>
</evidence>
<keyword evidence="6" id="KW-0131">Cell cycle</keyword>
<feature type="region of interest" description="Disordered" evidence="8">
    <location>
        <begin position="416"/>
        <end position="439"/>
    </location>
</feature>
<dbReference type="Pfam" id="PF06136">
    <property type="entry name" value="SOK"/>
    <property type="match status" value="1"/>
</dbReference>
<proteinExistence type="inferred from homology"/>
<evidence type="ECO:0000256" key="4">
    <source>
        <dbReference type="ARBA" id="ARBA00022618"/>
    </source>
</evidence>
<dbReference type="InterPro" id="IPR048351">
    <property type="entry name" value="SOK_DIX"/>
</dbReference>
<evidence type="ECO:0000256" key="1">
    <source>
        <dbReference type="ARBA" id="ARBA00004413"/>
    </source>
</evidence>
<dbReference type="GO" id="GO:0005886">
    <property type="term" value="C:plasma membrane"/>
    <property type="evidence" value="ECO:0007669"/>
    <property type="project" value="UniProtKB-SubCell"/>
</dbReference>
<evidence type="ECO:0000313" key="10">
    <source>
        <dbReference type="EMBL" id="RQO85256.1"/>
    </source>
</evidence>
<dbReference type="GO" id="GO:0051258">
    <property type="term" value="P:protein polymerization"/>
    <property type="evidence" value="ECO:0007669"/>
    <property type="project" value="UniProtKB-ARBA"/>
</dbReference>